<dbReference type="Pfam" id="PF04290">
    <property type="entry name" value="DctQ"/>
    <property type="match status" value="1"/>
</dbReference>
<evidence type="ECO:0000256" key="4">
    <source>
        <dbReference type="ARBA" id="ARBA00022519"/>
    </source>
</evidence>
<comment type="subcellular location">
    <subcellularLocation>
        <location evidence="1 9">Cell inner membrane</location>
        <topology evidence="1 9">Multi-pass membrane protein</topology>
    </subcellularLocation>
</comment>
<feature type="transmembrane region" description="Helical" evidence="9">
    <location>
        <begin position="21"/>
        <end position="44"/>
    </location>
</feature>
<comment type="caution">
    <text evidence="11">The sequence shown here is derived from an EMBL/GenBank/DDBJ whole genome shotgun (WGS) entry which is preliminary data.</text>
</comment>
<feature type="transmembrane region" description="Helical" evidence="9">
    <location>
        <begin position="56"/>
        <end position="73"/>
    </location>
</feature>
<comment type="similarity">
    <text evidence="8 9">Belongs to the TRAP transporter small permease family.</text>
</comment>
<evidence type="ECO:0000256" key="3">
    <source>
        <dbReference type="ARBA" id="ARBA00022475"/>
    </source>
</evidence>
<comment type="subunit">
    <text evidence="9">The complex comprises the extracytoplasmic solute receptor protein and the two transmembrane proteins.</text>
</comment>
<evidence type="ECO:0000256" key="2">
    <source>
        <dbReference type="ARBA" id="ARBA00022448"/>
    </source>
</evidence>
<evidence type="ECO:0000256" key="1">
    <source>
        <dbReference type="ARBA" id="ARBA00004429"/>
    </source>
</evidence>
<evidence type="ECO:0000313" key="11">
    <source>
        <dbReference type="EMBL" id="RRH90891.1"/>
    </source>
</evidence>
<keyword evidence="12" id="KW-1185">Reference proteome</keyword>
<reference evidence="11 12" key="1">
    <citation type="submission" date="2018-11" db="EMBL/GenBank/DDBJ databases">
        <title>the genome of Mesorhizobium tamadayense DSM 28320.</title>
        <authorList>
            <person name="Gao J."/>
        </authorList>
    </citation>
    <scope>NUCLEOTIDE SEQUENCE [LARGE SCALE GENOMIC DNA]</scope>
    <source>
        <strain evidence="11 12">DSM 28320</strain>
    </source>
</reference>
<dbReference type="GO" id="GO:0005886">
    <property type="term" value="C:plasma membrane"/>
    <property type="evidence" value="ECO:0007669"/>
    <property type="project" value="UniProtKB-SubCell"/>
</dbReference>
<evidence type="ECO:0000256" key="8">
    <source>
        <dbReference type="ARBA" id="ARBA00038436"/>
    </source>
</evidence>
<dbReference type="InterPro" id="IPR007387">
    <property type="entry name" value="TRAP_DctQ"/>
</dbReference>
<dbReference type="OrthoDB" id="4964541at2"/>
<evidence type="ECO:0000256" key="9">
    <source>
        <dbReference type="RuleBase" id="RU369079"/>
    </source>
</evidence>
<keyword evidence="7 9" id="KW-0472">Membrane</keyword>
<evidence type="ECO:0000256" key="6">
    <source>
        <dbReference type="ARBA" id="ARBA00022989"/>
    </source>
</evidence>
<keyword evidence="6 9" id="KW-1133">Transmembrane helix</keyword>
<dbReference type="InterPro" id="IPR055348">
    <property type="entry name" value="DctQ"/>
</dbReference>
<dbReference type="Proteomes" id="UP000273786">
    <property type="component" value="Unassembled WGS sequence"/>
</dbReference>
<dbReference type="GO" id="GO:0022857">
    <property type="term" value="F:transmembrane transporter activity"/>
    <property type="evidence" value="ECO:0007669"/>
    <property type="project" value="UniProtKB-UniRule"/>
</dbReference>
<name>A0A3P3EXA4_9HYPH</name>
<evidence type="ECO:0000313" key="12">
    <source>
        <dbReference type="Proteomes" id="UP000273786"/>
    </source>
</evidence>
<evidence type="ECO:0000256" key="7">
    <source>
        <dbReference type="ARBA" id="ARBA00023136"/>
    </source>
</evidence>
<dbReference type="RefSeq" id="WP_125006344.1">
    <property type="nucleotide sequence ID" value="NZ_RQXT01000067.1"/>
</dbReference>
<feature type="domain" description="Tripartite ATP-independent periplasmic transporters DctQ component" evidence="10">
    <location>
        <begin position="32"/>
        <end position="160"/>
    </location>
</feature>
<keyword evidence="3" id="KW-1003">Cell membrane</keyword>
<evidence type="ECO:0000256" key="5">
    <source>
        <dbReference type="ARBA" id="ARBA00022692"/>
    </source>
</evidence>
<protein>
    <recommendedName>
        <fullName evidence="9">TRAP transporter small permease protein</fullName>
    </recommendedName>
</protein>
<keyword evidence="2 9" id="KW-0813">Transport</keyword>
<accession>A0A3P3EXA4</accession>
<dbReference type="AlphaFoldDB" id="A0A3P3EXA4"/>
<feature type="transmembrane region" description="Helical" evidence="9">
    <location>
        <begin position="135"/>
        <end position="153"/>
    </location>
</feature>
<keyword evidence="5 9" id="KW-0812">Transmembrane</keyword>
<organism evidence="11 12">
    <name type="scientific">Mesorhizobium tamadayense</name>
    <dbReference type="NCBI Taxonomy" id="425306"/>
    <lineage>
        <taxon>Bacteria</taxon>
        <taxon>Pseudomonadati</taxon>
        <taxon>Pseudomonadota</taxon>
        <taxon>Alphaproteobacteria</taxon>
        <taxon>Hyphomicrobiales</taxon>
        <taxon>Phyllobacteriaceae</taxon>
        <taxon>Mesorhizobium</taxon>
    </lineage>
</organism>
<feature type="transmembrane region" description="Helical" evidence="9">
    <location>
        <begin position="94"/>
        <end position="115"/>
    </location>
</feature>
<gene>
    <name evidence="11" type="ORF">EH240_32715</name>
</gene>
<proteinExistence type="inferred from homology"/>
<sequence>MTRSGAPPRISAVLSRICDGALYLAGFGLVTMTVLVAYQVFFRFVLNSSPSWTETSAIMLMNWFIFLGAAVGVRENYHMGFDVLLYVLPKGSKGVLRTLSDLIVLGFGFGMVWYGCKLVGLTWHTIIPALELPGGFDYLPLVCGGVLICLFSAERIALRWSGVDIDKDINLEDVPEMPVVQEA</sequence>
<dbReference type="PANTHER" id="PTHR35011:SF11">
    <property type="entry name" value="TRAP TRANSPORTER SMALL PERMEASE PROTEIN"/>
    <property type="match status" value="1"/>
</dbReference>
<dbReference type="PANTHER" id="PTHR35011">
    <property type="entry name" value="2,3-DIKETO-L-GULONATE TRAP TRANSPORTER SMALL PERMEASE PROTEIN YIAM"/>
    <property type="match status" value="1"/>
</dbReference>
<evidence type="ECO:0000259" key="10">
    <source>
        <dbReference type="Pfam" id="PF04290"/>
    </source>
</evidence>
<dbReference type="GO" id="GO:0015740">
    <property type="term" value="P:C4-dicarboxylate transport"/>
    <property type="evidence" value="ECO:0007669"/>
    <property type="project" value="TreeGrafter"/>
</dbReference>
<comment type="function">
    <text evidence="9">Part of the tripartite ATP-independent periplasmic (TRAP) transport system.</text>
</comment>
<keyword evidence="4 9" id="KW-0997">Cell inner membrane</keyword>
<dbReference type="EMBL" id="RQXT01000067">
    <property type="protein sequence ID" value="RRH90891.1"/>
    <property type="molecule type" value="Genomic_DNA"/>
</dbReference>